<comment type="caution">
    <text evidence="2">The sequence shown here is derived from an EMBL/GenBank/DDBJ whole genome shotgun (WGS) entry which is preliminary data.</text>
</comment>
<feature type="compositionally biased region" description="Polar residues" evidence="1">
    <location>
        <begin position="132"/>
        <end position="141"/>
    </location>
</feature>
<feature type="compositionally biased region" description="Polar residues" evidence="1">
    <location>
        <begin position="179"/>
        <end position="205"/>
    </location>
</feature>
<gene>
    <name evidence="2" type="ORF">QYF61_025157</name>
</gene>
<organism evidence="2 3">
    <name type="scientific">Mycteria americana</name>
    <name type="common">Wood stork</name>
    <dbReference type="NCBI Taxonomy" id="33587"/>
    <lineage>
        <taxon>Eukaryota</taxon>
        <taxon>Metazoa</taxon>
        <taxon>Chordata</taxon>
        <taxon>Craniata</taxon>
        <taxon>Vertebrata</taxon>
        <taxon>Euteleostomi</taxon>
        <taxon>Archelosauria</taxon>
        <taxon>Archosauria</taxon>
        <taxon>Dinosauria</taxon>
        <taxon>Saurischia</taxon>
        <taxon>Theropoda</taxon>
        <taxon>Coelurosauria</taxon>
        <taxon>Aves</taxon>
        <taxon>Neognathae</taxon>
        <taxon>Neoaves</taxon>
        <taxon>Aequornithes</taxon>
        <taxon>Ciconiiformes</taxon>
        <taxon>Ciconiidae</taxon>
        <taxon>Mycteria</taxon>
    </lineage>
</organism>
<protein>
    <submittedName>
        <fullName evidence="2">Uncharacterized protein</fullName>
    </submittedName>
</protein>
<reference evidence="2 3" key="1">
    <citation type="journal article" date="2023" name="J. Hered.">
        <title>Chromosome-level genome of the wood stork (Mycteria americana) provides insight into avian chromosome evolution.</title>
        <authorList>
            <person name="Flamio R. Jr."/>
            <person name="Ramstad K.M."/>
        </authorList>
    </citation>
    <scope>NUCLEOTIDE SEQUENCE [LARGE SCALE GENOMIC DNA]</scope>
    <source>
        <strain evidence="2">JAX WOST 10</strain>
    </source>
</reference>
<keyword evidence="3" id="KW-1185">Reference proteome</keyword>
<accession>A0AAN7SJK1</accession>
<evidence type="ECO:0000313" key="3">
    <source>
        <dbReference type="Proteomes" id="UP001333110"/>
    </source>
</evidence>
<evidence type="ECO:0000256" key="1">
    <source>
        <dbReference type="SAM" id="MobiDB-lite"/>
    </source>
</evidence>
<feature type="region of interest" description="Disordered" evidence="1">
    <location>
        <begin position="128"/>
        <end position="205"/>
    </location>
</feature>
<dbReference type="EMBL" id="JAUNZN010000001">
    <property type="protein sequence ID" value="KAK4832696.1"/>
    <property type="molecule type" value="Genomic_DNA"/>
</dbReference>
<sequence length="205" mass="21761">MPPILTSPISSLALVTNRSSIASPLRQLFTLYPFLDVEGDASSPPSSPVPSEQPVAIDSHTPVMGFVPPSFSNGKSPWLISVRLQVCGSVASASHSSRLRALASTPSLYPWRIIMLALGYAAAGDGSHSEFRSTSPLSSGHISRDPKLTQGLQGRRSKEHQAETGHTELSLTPEMVSHGVSQTNASQSCPPFPLPSTSRSMPSPY</sequence>
<proteinExistence type="predicted"/>
<name>A0AAN7SJK1_MYCAM</name>
<dbReference type="AlphaFoldDB" id="A0AAN7SJK1"/>
<evidence type="ECO:0000313" key="2">
    <source>
        <dbReference type="EMBL" id="KAK4832696.1"/>
    </source>
</evidence>
<dbReference type="Proteomes" id="UP001333110">
    <property type="component" value="Unassembled WGS sequence"/>
</dbReference>